<protein>
    <submittedName>
        <fullName evidence="1">Uncharacterized protein</fullName>
    </submittedName>
</protein>
<evidence type="ECO:0000313" key="1">
    <source>
        <dbReference type="EMBL" id="KAA0186939.1"/>
    </source>
</evidence>
<gene>
    <name evidence="1" type="ORF">FBUS_03206</name>
</gene>
<dbReference type="OrthoDB" id="10489011at2759"/>
<organism evidence="1 2">
    <name type="scientific">Fasciolopsis buskii</name>
    <dbReference type="NCBI Taxonomy" id="27845"/>
    <lineage>
        <taxon>Eukaryota</taxon>
        <taxon>Metazoa</taxon>
        <taxon>Spiralia</taxon>
        <taxon>Lophotrochozoa</taxon>
        <taxon>Platyhelminthes</taxon>
        <taxon>Trematoda</taxon>
        <taxon>Digenea</taxon>
        <taxon>Plagiorchiida</taxon>
        <taxon>Echinostomata</taxon>
        <taxon>Echinostomatoidea</taxon>
        <taxon>Fasciolidae</taxon>
        <taxon>Fasciolopsis</taxon>
    </lineage>
</organism>
<dbReference type="Proteomes" id="UP000728185">
    <property type="component" value="Unassembled WGS sequence"/>
</dbReference>
<evidence type="ECO:0000313" key="2">
    <source>
        <dbReference type="Proteomes" id="UP000728185"/>
    </source>
</evidence>
<reference evidence="1" key="1">
    <citation type="submission" date="2019-05" db="EMBL/GenBank/DDBJ databases">
        <title>Annotation for the trematode Fasciolopsis buski.</title>
        <authorList>
            <person name="Choi Y.-J."/>
        </authorList>
    </citation>
    <scope>NUCLEOTIDE SEQUENCE</scope>
    <source>
        <strain evidence="1">HT</strain>
        <tissue evidence="1">Whole worm</tissue>
    </source>
</reference>
<dbReference type="EMBL" id="LUCM01009472">
    <property type="protein sequence ID" value="KAA0186939.1"/>
    <property type="molecule type" value="Genomic_DNA"/>
</dbReference>
<name>A0A8E0RN44_9TREM</name>
<sequence length="179" mass="20160">MSIPGSTLFTSIQKTLCESNSRALNSYSSYGPYWVDCDLISANKTNTVCEIQFDLEKMKQAKVEYGSSAFYAVIKSSLQKYAPTEQDTYYYGSISTVAGTFGSAFYSFSNRKKVCPRTYAHNHTDRKLSARKWNRVRDGSIGMNCTSYLDHMQSCDWLCRPCTILIGCSRDLRMGSPAD</sequence>
<keyword evidence="2" id="KW-1185">Reference proteome</keyword>
<proteinExistence type="predicted"/>
<comment type="caution">
    <text evidence="1">The sequence shown here is derived from an EMBL/GenBank/DDBJ whole genome shotgun (WGS) entry which is preliminary data.</text>
</comment>
<dbReference type="AlphaFoldDB" id="A0A8E0RN44"/>
<accession>A0A8E0RN44</accession>